<evidence type="ECO:0000313" key="3">
    <source>
        <dbReference type="RefSeq" id="XP_010768079.1"/>
    </source>
</evidence>
<dbReference type="Proteomes" id="UP000504611">
    <property type="component" value="Unplaced"/>
</dbReference>
<dbReference type="OrthoDB" id="66906at2759"/>
<dbReference type="PANTHER" id="PTHR44395">
    <property type="match status" value="1"/>
</dbReference>
<dbReference type="GO" id="GO:0005783">
    <property type="term" value="C:endoplasmic reticulum"/>
    <property type="evidence" value="ECO:0007669"/>
    <property type="project" value="TreeGrafter"/>
</dbReference>
<evidence type="ECO:0000313" key="2">
    <source>
        <dbReference type="Proteomes" id="UP000504611"/>
    </source>
</evidence>
<organism evidence="2 3">
    <name type="scientific">Notothenia coriiceps</name>
    <name type="common">black rockcod</name>
    <dbReference type="NCBI Taxonomy" id="8208"/>
    <lineage>
        <taxon>Eukaryota</taxon>
        <taxon>Metazoa</taxon>
        <taxon>Chordata</taxon>
        <taxon>Craniata</taxon>
        <taxon>Vertebrata</taxon>
        <taxon>Euteleostomi</taxon>
        <taxon>Actinopterygii</taxon>
        <taxon>Neopterygii</taxon>
        <taxon>Teleostei</taxon>
        <taxon>Neoteleostei</taxon>
        <taxon>Acanthomorphata</taxon>
        <taxon>Eupercaria</taxon>
        <taxon>Perciformes</taxon>
        <taxon>Notothenioidei</taxon>
        <taxon>Nototheniidae</taxon>
        <taxon>Notothenia</taxon>
    </lineage>
</organism>
<accession>A0A6I9MP85</accession>
<feature type="non-terminal residue" evidence="3">
    <location>
        <position position="136"/>
    </location>
</feature>
<proteinExistence type="predicted"/>
<protein>
    <submittedName>
        <fullName evidence="3">Transmembrane and TPR repeat-containing protein 3-like</fullName>
    </submittedName>
</protein>
<feature type="transmembrane region" description="Helical" evidence="1">
    <location>
        <begin position="9"/>
        <end position="30"/>
    </location>
</feature>
<name>A0A6I9MP85_9TELE</name>
<dbReference type="RefSeq" id="XP_010768079.1">
    <property type="nucleotide sequence ID" value="XM_010769777.1"/>
</dbReference>
<dbReference type="PANTHER" id="PTHR44395:SF1">
    <property type="entry name" value="PROTEIN O-MANNOSYL-TRANSFERASE TMTC3"/>
    <property type="match status" value="1"/>
</dbReference>
<gene>
    <name evidence="3" type="primary">LOC104944264</name>
</gene>
<keyword evidence="1" id="KW-0812">Transmembrane</keyword>
<reference evidence="3" key="1">
    <citation type="submission" date="2025-08" db="UniProtKB">
        <authorList>
            <consortium name="RefSeq"/>
        </authorList>
    </citation>
    <scope>IDENTIFICATION</scope>
    <source>
        <tissue evidence="3">Muscle</tissue>
    </source>
</reference>
<feature type="transmembrane region" description="Helical" evidence="1">
    <location>
        <begin position="90"/>
        <end position="111"/>
    </location>
</feature>
<evidence type="ECO:0000256" key="1">
    <source>
        <dbReference type="SAM" id="Phobius"/>
    </source>
</evidence>
<dbReference type="PROSITE" id="PS51257">
    <property type="entry name" value="PROKAR_LIPOPROTEIN"/>
    <property type="match status" value="1"/>
</dbReference>
<sequence length="136" mass="15411">MAVVSWKEILLLTGLVVGCYWNSLSCGFVFDDVSAILDNKDLRPSTPIRNLFQNDFWGTPMSEERSHKSYRPLTVLTFRVNYLFSELSAASYHFLNVVLHAVVCVLFLRVCRLFLDNTSSLVAALLFAVHPIHTEA</sequence>
<dbReference type="GO" id="GO:0035269">
    <property type="term" value="P:protein O-linked glycosylation via mannose"/>
    <property type="evidence" value="ECO:0007669"/>
    <property type="project" value="TreeGrafter"/>
</dbReference>
<keyword evidence="2" id="KW-1185">Reference proteome</keyword>
<dbReference type="AlphaFoldDB" id="A0A6I9MP85"/>
<dbReference type="GeneID" id="104944264"/>
<keyword evidence="1" id="KW-1133">Transmembrane helix</keyword>
<dbReference type="KEGG" id="ncc:104944264"/>
<keyword evidence="1" id="KW-0472">Membrane</keyword>
<dbReference type="GO" id="GO:0000030">
    <property type="term" value="F:mannosyltransferase activity"/>
    <property type="evidence" value="ECO:0007669"/>
    <property type="project" value="TreeGrafter"/>
</dbReference>